<dbReference type="InterPro" id="IPR029062">
    <property type="entry name" value="Class_I_gatase-like"/>
</dbReference>
<dbReference type="InterPro" id="IPR003507">
    <property type="entry name" value="S66_fam"/>
</dbReference>
<dbReference type="Proteomes" id="UP000282433">
    <property type="component" value="Chromosome"/>
</dbReference>
<keyword evidence="2" id="KW-0645">Protease</keyword>
<evidence type="ECO:0000313" key="3">
    <source>
        <dbReference type="Proteomes" id="UP000282433"/>
    </source>
</evidence>
<accession>A0A447S6M9</accession>
<sequence>MSQFYLVAPSGYCINQQAAARGVERLQQAGHEVAHQQVIPRRQQRFAGTEHERLADINQLAKLPGRNRIVLAVRGGYGASRLLPHIDWQGLVARQQRDPLLICGHSDFTAIQSGLLAMGNVITFSGPMLAGNFGAETLDPFTEHHFWQALRQRNSPSNGRAKGRTAGWKAPCGGEIWRC</sequence>
<dbReference type="PANTHER" id="PTHR30237:SF2">
    <property type="entry name" value="MUREIN TETRAPEPTIDE CARBOXYPEPTIDASE"/>
    <property type="match status" value="1"/>
</dbReference>
<organism evidence="2 3">
    <name type="scientific">Klebsiella pneumoniae</name>
    <dbReference type="NCBI Taxonomy" id="573"/>
    <lineage>
        <taxon>Bacteria</taxon>
        <taxon>Pseudomonadati</taxon>
        <taxon>Pseudomonadota</taxon>
        <taxon>Gammaproteobacteria</taxon>
        <taxon>Enterobacterales</taxon>
        <taxon>Enterobacteriaceae</taxon>
        <taxon>Klebsiella/Raoultella group</taxon>
        <taxon>Klebsiella</taxon>
        <taxon>Klebsiella pneumoniae complex</taxon>
    </lineage>
</organism>
<dbReference type="EMBL" id="LR134162">
    <property type="protein sequence ID" value="VEB07774.1"/>
    <property type="molecule type" value="Genomic_DNA"/>
</dbReference>
<feature type="domain" description="LD-carboxypeptidase N-terminal" evidence="1">
    <location>
        <begin position="6"/>
        <end position="126"/>
    </location>
</feature>
<dbReference type="Pfam" id="PF02016">
    <property type="entry name" value="Peptidase_S66"/>
    <property type="match status" value="1"/>
</dbReference>
<dbReference type="InterPro" id="IPR027478">
    <property type="entry name" value="LdcA_N"/>
</dbReference>
<gene>
    <name evidence="2" type="primary">ldcA_2</name>
    <name evidence="2" type="ORF">NCTC13635_07047</name>
</gene>
<dbReference type="EC" id="3.4.17.13" evidence="2"/>
<evidence type="ECO:0000313" key="2">
    <source>
        <dbReference type="EMBL" id="VEB07774.1"/>
    </source>
</evidence>
<dbReference type="PANTHER" id="PTHR30237">
    <property type="entry name" value="MURAMOYLTETRAPEPTIDE CARBOXYPEPTIDASE"/>
    <property type="match status" value="1"/>
</dbReference>
<proteinExistence type="predicted"/>
<keyword evidence="2" id="KW-0378">Hydrolase</keyword>
<name>A0A447S6M9_KLEPN</name>
<dbReference type="AlphaFoldDB" id="A0A447S6M9"/>
<reference evidence="2 3" key="1">
    <citation type="submission" date="2018-12" db="EMBL/GenBank/DDBJ databases">
        <authorList>
            <consortium name="Pathogen Informatics"/>
        </authorList>
    </citation>
    <scope>NUCLEOTIDE SEQUENCE [LARGE SCALE GENOMIC DNA]</scope>
    <source>
        <strain evidence="2 3">NCTC13635</strain>
    </source>
</reference>
<dbReference type="GO" id="GO:0106415">
    <property type="term" value="F:muramoyltetrapeptide carboxypeptidase activity"/>
    <property type="evidence" value="ECO:0007669"/>
    <property type="project" value="UniProtKB-EC"/>
</dbReference>
<dbReference type="InterPro" id="IPR040449">
    <property type="entry name" value="Peptidase_S66_N"/>
</dbReference>
<dbReference type="SUPFAM" id="SSF52317">
    <property type="entry name" value="Class I glutamine amidotransferase-like"/>
    <property type="match status" value="1"/>
</dbReference>
<evidence type="ECO:0000259" key="1">
    <source>
        <dbReference type="Pfam" id="PF02016"/>
    </source>
</evidence>
<keyword evidence="2" id="KW-0121">Carboxypeptidase</keyword>
<dbReference type="Gene3D" id="3.40.50.10740">
    <property type="entry name" value="Class I glutamine amidotransferase-like"/>
    <property type="match status" value="1"/>
</dbReference>
<protein>
    <submittedName>
        <fullName evidence="2">Muramoyltetrapeptide carboxypeptidase</fullName>
        <ecNumber evidence="2">3.4.17.13</ecNumber>
    </submittedName>
</protein>